<proteinExistence type="predicted"/>
<protein>
    <submittedName>
        <fullName evidence="4">3-deoxy-manno-octulosonate cytidylyltransferase</fullName>
        <ecNumber evidence="4">2.7.7.38</ecNumber>
    </submittedName>
</protein>
<dbReference type="SUPFAM" id="SSF53448">
    <property type="entry name" value="Nucleotide-diphospho-sugar transferases"/>
    <property type="match status" value="1"/>
</dbReference>
<evidence type="ECO:0000256" key="1">
    <source>
        <dbReference type="ARBA" id="ARBA00022679"/>
    </source>
</evidence>
<reference evidence="4 5" key="1">
    <citation type="submission" date="2019-09" db="EMBL/GenBank/DDBJ databases">
        <title>Isolation and complete genome sequencing of Methylocystis species.</title>
        <authorList>
            <person name="Rumah B.L."/>
            <person name="Stead C.E."/>
            <person name="Stevens B.C."/>
            <person name="Minton N.P."/>
            <person name="Grosse-Honebrink A."/>
            <person name="Zhang Y."/>
        </authorList>
    </citation>
    <scope>NUCLEOTIDE SEQUENCE [LARGE SCALE GENOMIC DNA]</scope>
    <source>
        <strain evidence="4 5">BRCS2</strain>
    </source>
</reference>
<evidence type="ECO:0000256" key="3">
    <source>
        <dbReference type="ARBA" id="ARBA00022985"/>
    </source>
</evidence>
<keyword evidence="3" id="KW-0448">Lipopolysaccharide biosynthesis</keyword>
<dbReference type="RefSeq" id="WP_016918989.1">
    <property type="nucleotide sequence ID" value="NZ_CP044331.1"/>
</dbReference>
<dbReference type="NCBIfam" id="NF003952">
    <property type="entry name" value="PRK05450.1-5"/>
    <property type="match status" value="1"/>
</dbReference>
<dbReference type="GO" id="GO:0005829">
    <property type="term" value="C:cytosol"/>
    <property type="evidence" value="ECO:0007669"/>
    <property type="project" value="TreeGrafter"/>
</dbReference>
<dbReference type="Gene3D" id="3.90.550.10">
    <property type="entry name" value="Spore Coat Polysaccharide Biosynthesis Protein SpsA, Chain A"/>
    <property type="match status" value="1"/>
</dbReference>
<dbReference type="Pfam" id="PF02348">
    <property type="entry name" value="CTP_transf_3"/>
    <property type="match status" value="1"/>
</dbReference>
<dbReference type="Proteomes" id="UP000422569">
    <property type="component" value="Chromosome"/>
</dbReference>
<dbReference type="EC" id="2.7.7.38" evidence="4"/>
<dbReference type="CDD" id="cd02517">
    <property type="entry name" value="CMP-KDO-Synthetase"/>
    <property type="match status" value="1"/>
</dbReference>
<dbReference type="GO" id="GO:0008690">
    <property type="term" value="F:3-deoxy-manno-octulosonate cytidylyltransferase activity"/>
    <property type="evidence" value="ECO:0007669"/>
    <property type="project" value="UniProtKB-EC"/>
</dbReference>
<dbReference type="NCBIfam" id="TIGR00466">
    <property type="entry name" value="kdsB"/>
    <property type="match status" value="1"/>
</dbReference>
<dbReference type="InterPro" id="IPR029044">
    <property type="entry name" value="Nucleotide-diphossugar_trans"/>
</dbReference>
<organism evidence="4 5">
    <name type="scientific">Methylocystis parvus</name>
    <dbReference type="NCBI Taxonomy" id="134"/>
    <lineage>
        <taxon>Bacteria</taxon>
        <taxon>Pseudomonadati</taxon>
        <taxon>Pseudomonadota</taxon>
        <taxon>Alphaproteobacteria</taxon>
        <taxon>Hyphomicrobiales</taxon>
        <taxon>Methylocystaceae</taxon>
        <taxon>Methylocystis</taxon>
    </lineage>
</organism>
<evidence type="ECO:0000313" key="5">
    <source>
        <dbReference type="Proteomes" id="UP000422569"/>
    </source>
</evidence>
<keyword evidence="2 4" id="KW-0548">Nucleotidyltransferase</keyword>
<dbReference type="GO" id="GO:0009103">
    <property type="term" value="P:lipopolysaccharide biosynthetic process"/>
    <property type="evidence" value="ECO:0007669"/>
    <property type="project" value="UniProtKB-KW"/>
</dbReference>
<evidence type="ECO:0000313" key="4">
    <source>
        <dbReference type="EMBL" id="QGM99264.1"/>
    </source>
</evidence>
<dbReference type="InterPro" id="IPR003329">
    <property type="entry name" value="Cytidylyl_trans"/>
</dbReference>
<dbReference type="PANTHER" id="PTHR42866">
    <property type="entry name" value="3-DEOXY-MANNO-OCTULOSONATE CYTIDYLYLTRANSFERASE"/>
    <property type="match status" value="1"/>
</dbReference>
<gene>
    <name evidence="4" type="ORF">F7D14_18440</name>
</gene>
<dbReference type="KEGG" id="mpar:F7D14_18440"/>
<dbReference type="EMBL" id="CP044331">
    <property type="protein sequence ID" value="QGM99264.1"/>
    <property type="molecule type" value="Genomic_DNA"/>
</dbReference>
<dbReference type="NCBIfam" id="NF003948">
    <property type="entry name" value="PRK05450.1-1"/>
    <property type="match status" value="1"/>
</dbReference>
<evidence type="ECO:0000256" key="2">
    <source>
        <dbReference type="ARBA" id="ARBA00022695"/>
    </source>
</evidence>
<dbReference type="AlphaFoldDB" id="A0A6B8M5K2"/>
<keyword evidence="1 4" id="KW-0808">Transferase</keyword>
<accession>A0A6B8M5K2</accession>
<keyword evidence="5" id="KW-1185">Reference proteome</keyword>
<dbReference type="PANTHER" id="PTHR42866:SF2">
    <property type="entry name" value="3-DEOXY-MANNO-OCTULOSONATE CYTIDYLYLTRANSFERASE, MITOCHONDRIAL"/>
    <property type="match status" value="1"/>
</dbReference>
<sequence length="250" mass="26272">MTAAGPRAPIIVIPARLGSTRLPGKALAEIGGRPMILHVWSRAVAAGLGPVAVATDSEEIAGVVRAAGGDVVATTAAHICGSDRIGEALRSLDPEGRHDAVVNLQGDTPFLPGEALAAALKLLEDPAVDIGTLATPAQPEEADDPNAVKLVATRIAPKRLRALYFTRARAPWGEGPLYKHIGVYAYRRASFERYASLPPSPLELRERLEQLRAMEAGMRIDAAVLDKAGPSVDTERDLAALRAAIGHATP</sequence>
<dbReference type="InterPro" id="IPR004528">
    <property type="entry name" value="KdsB"/>
</dbReference>
<name>A0A6B8M5K2_9HYPH</name>